<dbReference type="EMBL" id="FMVM01000004">
    <property type="protein sequence ID" value="SCY37719.1"/>
    <property type="molecule type" value="Genomic_DNA"/>
</dbReference>
<dbReference type="InterPro" id="IPR029033">
    <property type="entry name" value="His_PPase_superfam"/>
</dbReference>
<dbReference type="InterPro" id="IPR050275">
    <property type="entry name" value="PGM_Phosphatase"/>
</dbReference>
<name>A0A1G5FEM0_9BACL</name>
<organism evidence="1 2">
    <name type="scientific">Paenibacillus polysaccharolyticus</name>
    <dbReference type="NCBI Taxonomy" id="582692"/>
    <lineage>
        <taxon>Bacteria</taxon>
        <taxon>Bacillati</taxon>
        <taxon>Bacillota</taxon>
        <taxon>Bacilli</taxon>
        <taxon>Bacillales</taxon>
        <taxon>Paenibacillaceae</taxon>
        <taxon>Paenibacillus</taxon>
    </lineage>
</organism>
<dbReference type="CDD" id="cd07067">
    <property type="entry name" value="HP_PGM_like"/>
    <property type="match status" value="1"/>
</dbReference>
<evidence type="ECO:0000313" key="1">
    <source>
        <dbReference type="EMBL" id="SCY37719.1"/>
    </source>
</evidence>
<dbReference type="RefSeq" id="WP_090917686.1">
    <property type="nucleotide sequence ID" value="NZ_FMVM01000004.1"/>
</dbReference>
<protein>
    <submittedName>
        <fullName evidence="1">2,3-bisphosphoglycerate-dependent phosphoglycerate mutase/probable phosphoglycerate mutase</fullName>
    </submittedName>
</protein>
<dbReference type="AlphaFoldDB" id="A0A1G5FEM0"/>
<dbReference type="PANTHER" id="PTHR48100">
    <property type="entry name" value="BROAD-SPECIFICITY PHOSPHATASE YOR283W-RELATED"/>
    <property type="match status" value="1"/>
</dbReference>
<keyword evidence="2" id="KW-1185">Reference proteome</keyword>
<proteinExistence type="predicted"/>
<sequence>MSTTFYLVRHGVKKSDIGDVPLTAEGSRQAQLTARHFSKAPYPIHRIVASPLRRAQETAEAIASLTGSDVSEDARLRERANWGDDPEQTFEQFVALWDQCTADPEFIPHVGDSAKQAGTRLASLLGELATQAPTGSHIVLATHGGLITDFLVQTFSEQELNRWHPNFLVEQKRLVPECSITKLLIQDGQYTLESFASATHLTEDIEK</sequence>
<dbReference type="SUPFAM" id="SSF53254">
    <property type="entry name" value="Phosphoglycerate mutase-like"/>
    <property type="match status" value="1"/>
</dbReference>
<dbReference type="PANTHER" id="PTHR48100:SF1">
    <property type="entry name" value="HISTIDINE PHOSPHATASE FAMILY PROTEIN-RELATED"/>
    <property type="match status" value="1"/>
</dbReference>
<dbReference type="GO" id="GO:0016791">
    <property type="term" value="F:phosphatase activity"/>
    <property type="evidence" value="ECO:0007669"/>
    <property type="project" value="TreeGrafter"/>
</dbReference>
<gene>
    <name evidence="1" type="ORF">SAMN05720606_104184</name>
</gene>
<dbReference type="Proteomes" id="UP000198538">
    <property type="component" value="Unassembled WGS sequence"/>
</dbReference>
<dbReference type="InterPro" id="IPR013078">
    <property type="entry name" value="His_Pase_superF_clade-1"/>
</dbReference>
<reference evidence="2" key="1">
    <citation type="submission" date="2016-10" db="EMBL/GenBank/DDBJ databases">
        <authorList>
            <person name="Varghese N."/>
            <person name="Submissions S."/>
        </authorList>
    </citation>
    <scope>NUCLEOTIDE SEQUENCE [LARGE SCALE GENOMIC DNA]</scope>
    <source>
        <strain evidence="2">BL9</strain>
    </source>
</reference>
<evidence type="ECO:0000313" key="2">
    <source>
        <dbReference type="Proteomes" id="UP000198538"/>
    </source>
</evidence>
<accession>A0A1G5FEM0</accession>
<dbReference type="GO" id="GO:0005737">
    <property type="term" value="C:cytoplasm"/>
    <property type="evidence" value="ECO:0007669"/>
    <property type="project" value="TreeGrafter"/>
</dbReference>
<dbReference type="Gene3D" id="3.40.50.1240">
    <property type="entry name" value="Phosphoglycerate mutase-like"/>
    <property type="match status" value="1"/>
</dbReference>
<dbReference type="SMART" id="SM00855">
    <property type="entry name" value="PGAM"/>
    <property type="match status" value="1"/>
</dbReference>
<dbReference type="Pfam" id="PF00300">
    <property type="entry name" value="His_Phos_1"/>
    <property type="match status" value="1"/>
</dbReference>
<dbReference type="STRING" id="582692.SAMN05720606_104184"/>